<evidence type="ECO:0000313" key="6">
    <source>
        <dbReference type="Proteomes" id="UP000221080"/>
    </source>
</evidence>
<dbReference type="GO" id="GO:0003924">
    <property type="term" value="F:GTPase activity"/>
    <property type="evidence" value="ECO:0007669"/>
    <property type="project" value="InterPro"/>
</dbReference>
<feature type="compositionally biased region" description="Polar residues" evidence="5">
    <location>
        <begin position="308"/>
        <end position="317"/>
    </location>
</feature>
<dbReference type="InterPro" id="IPR027417">
    <property type="entry name" value="P-loop_NTPase"/>
</dbReference>
<feature type="compositionally biased region" description="Basic and acidic residues" evidence="5">
    <location>
        <begin position="391"/>
        <end position="400"/>
    </location>
</feature>
<protein>
    <submittedName>
        <fullName evidence="7">ADP-ribosylation factor-like protein 13B isoform X5</fullName>
    </submittedName>
</protein>
<keyword evidence="4" id="KW-0460">Magnesium</keyword>
<feature type="binding site" evidence="3">
    <location>
        <begin position="130"/>
        <end position="133"/>
    </location>
    <ligand>
        <name>GTP</name>
        <dbReference type="ChEBI" id="CHEBI:37565"/>
    </ligand>
</feature>
<evidence type="ECO:0000256" key="1">
    <source>
        <dbReference type="ARBA" id="ARBA00022741"/>
    </source>
</evidence>
<dbReference type="CDD" id="cd04161">
    <property type="entry name" value="Arl2l1_Arl13_like"/>
    <property type="match status" value="1"/>
</dbReference>
<feature type="binding site" evidence="3">
    <location>
        <position position="74"/>
    </location>
    <ligand>
        <name>GTP</name>
        <dbReference type="ChEBI" id="CHEBI:37565"/>
    </ligand>
</feature>
<dbReference type="OrthoDB" id="14717at2759"/>
<evidence type="ECO:0000256" key="3">
    <source>
        <dbReference type="PIRSR" id="PIRSR606689-1"/>
    </source>
</evidence>
<keyword evidence="4" id="KW-0479">Metal-binding</keyword>
<evidence type="ECO:0000256" key="5">
    <source>
        <dbReference type="SAM" id="MobiDB-lite"/>
    </source>
</evidence>
<accession>A0A2D0Q7N1</accession>
<dbReference type="PROSITE" id="PS51417">
    <property type="entry name" value="ARF"/>
    <property type="match status" value="1"/>
</dbReference>
<dbReference type="GO" id="GO:1905515">
    <property type="term" value="P:non-motile cilium assembly"/>
    <property type="evidence" value="ECO:0007669"/>
    <property type="project" value="TreeGrafter"/>
</dbReference>
<organism evidence="6 7">
    <name type="scientific">Ictalurus punctatus</name>
    <name type="common">Channel catfish</name>
    <name type="synonym">Silurus punctatus</name>
    <dbReference type="NCBI Taxonomy" id="7998"/>
    <lineage>
        <taxon>Eukaryota</taxon>
        <taxon>Metazoa</taxon>
        <taxon>Chordata</taxon>
        <taxon>Craniata</taxon>
        <taxon>Vertebrata</taxon>
        <taxon>Euteleostomi</taxon>
        <taxon>Actinopterygii</taxon>
        <taxon>Neopterygii</taxon>
        <taxon>Teleostei</taxon>
        <taxon>Ostariophysi</taxon>
        <taxon>Siluriformes</taxon>
        <taxon>Ictaluridae</taxon>
        <taxon>Ictalurus</taxon>
    </lineage>
</organism>
<evidence type="ECO:0000256" key="4">
    <source>
        <dbReference type="PIRSR" id="PIRSR606689-2"/>
    </source>
</evidence>
<dbReference type="Proteomes" id="UP000221080">
    <property type="component" value="Chromosome 26"/>
</dbReference>
<dbReference type="PANTHER" id="PTHR46090">
    <property type="entry name" value="ADP-RIBOSYLATION FACTOR-LIKE PROTEIN 13B"/>
    <property type="match status" value="1"/>
</dbReference>
<dbReference type="SUPFAM" id="SSF52540">
    <property type="entry name" value="P-loop containing nucleoside triphosphate hydrolases"/>
    <property type="match status" value="1"/>
</dbReference>
<feature type="binding site" evidence="3">
    <location>
        <begin position="28"/>
        <end position="35"/>
    </location>
    <ligand>
        <name>GTP</name>
        <dbReference type="ChEBI" id="CHEBI:37565"/>
    </ligand>
</feature>
<dbReference type="FunFam" id="3.40.50.300:FF:000415">
    <property type="entry name" value="ADP-ribosylation factor-like GTPase 13B"/>
    <property type="match status" value="1"/>
</dbReference>
<feature type="compositionally biased region" description="Basic and acidic residues" evidence="5">
    <location>
        <begin position="364"/>
        <end position="377"/>
    </location>
</feature>
<feature type="region of interest" description="Disordered" evidence="5">
    <location>
        <begin position="202"/>
        <end position="400"/>
    </location>
</feature>
<dbReference type="GeneID" id="108258893"/>
<dbReference type="AlphaFoldDB" id="A0A2D0Q7N1"/>
<reference evidence="7" key="2">
    <citation type="submission" date="2025-08" db="UniProtKB">
        <authorList>
            <consortium name="RefSeq"/>
        </authorList>
    </citation>
    <scope>IDENTIFICATION</scope>
    <source>
        <tissue evidence="7">Blood</tissue>
    </source>
</reference>
<evidence type="ECO:0000313" key="7">
    <source>
        <dbReference type="RefSeq" id="XP_017313370.1"/>
    </source>
</evidence>
<dbReference type="Gene3D" id="3.40.50.300">
    <property type="entry name" value="P-loop containing nucleotide triphosphate hydrolases"/>
    <property type="match status" value="1"/>
</dbReference>
<feature type="compositionally biased region" description="Basic residues" evidence="5">
    <location>
        <begin position="321"/>
        <end position="332"/>
    </location>
</feature>
<feature type="compositionally biased region" description="Basic and acidic residues" evidence="5">
    <location>
        <begin position="267"/>
        <end position="290"/>
    </location>
</feature>
<dbReference type="PANTHER" id="PTHR46090:SF3">
    <property type="entry name" value="ADP-RIBOSYLATION FACTOR-LIKE PROTEIN 13B"/>
    <property type="match status" value="1"/>
</dbReference>
<dbReference type="InterPro" id="IPR005225">
    <property type="entry name" value="Small_GTP-bd"/>
</dbReference>
<dbReference type="GO" id="GO:0046872">
    <property type="term" value="F:metal ion binding"/>
    <property type="evidence" value="ECO:0007669"/>
    <property type="project" value="UniProtKB-KW"/>
</dbReference>
<dbReference type="InterPro" id="IPR051995">
    <property type="entry name" value="Ciliary_GTPase"/>
</dbReference>
<dbReference type="GO" id="GO:0097500">
    <property type="term" value="P:receptor localization to non-motile cilium"/>
    <property type="evidence" value="ECO:0007669"/>
    <property type="project" value="TreeGrafter"/>
</dbReference>
<dbReference type="GO" id="GO:0005525">
    <property type="term" value="F:GTP binding"/>
    <property type="evidence" value="ECO:0007669"/>
    <property type="project" value="UniProtKB-KW"/>
</dbReference>
<feature type="compositionally biased region" description="Basic and acidic residues" evidence="5">
    <location>
        <begin position="202"/>
        <end position="246"/>
    </location>
</feature>
<dbReference type="GO" id="GO:0060170">
    <property type="term" value="C:ciliary membrane"/>
    <property type="evidence" value="ECO:0007669"/>
    <property type="project" value="TreeGrafter"/>
</dbReference>
<dbReference type="SMART" id="SM00177">
    <property type="entry name" value="ARF"/>
    <property type="match status" value="1"/>
</dbReference>
<dbReference type="NCBIfam" id="TIGR00231">
    <property type="entry name" value="small_GTP"/>
    <property type="match status" value="1"/>
</dbReference>
<feature type="compositionally biased region" description="Acidic residues" evidence="5">
    <location>
        <begin position="291"/>
        <end position="303"/>
    </location>
</feature>
<dbReference type="PRINTS" id="PR00328">
    <property type="entry name" value="SAR1GTPBP"/>
</dbReference>
<keyword evidence="1 3" id="KW-0547">Nucleotide-binding</keyword>
<feature type="binding site" evidence="4">
    <location>
        <position position="35"/>
    </location>
    <ligand>
        <name>Mg(2+)</name>
        <dbReference type="ChEBI" id="CHEBI:18420"/>
    </ligand>
</feature>
<dbReference type="Pfam" id="PF00025">
    <property type="entry name" value="Arf"/>
    <property type="match status" value="1"/>
</dbReference>
<reference evidence="6" key="1">
    <citation type="journal article" date="2016" name="Nat. Commun.">
        <title>The channel catfish genome sequence provides insights into the evolution of scale formation in teleosts.</title>
        <authorList>
            <person name="Liu Z."/>
            <person name="Liu S."/>
            <person name="Yao J."/>
            <person name="Bao L."/>
            <person name="Zhang J."/>
            <person name="Li Y."/>
            <person name="Jiang C."/>
            <person name="Sun L."/>
            <person name="Wang R."/>
            <person name="Zhang Y."/>
            <person name="Zhou T."/>
            <person name="Zeng Q."/>
            <person name="Fu Q."/>
            <person name="Gao S."/>
            <person name="Li N."/>
            <person name="Koren S."/>
            <person name="Jiang Y."/>
            <person name="Zimin A."/>
            <person name="Xu P."/>
            <person name="Phillippy A.M."/>
            <person name="Geng X."/>
            <person name="Song L."/>
            <person name="Sun F."/>
            <person name="Li C."/>
            <person name="Wang X."/>
            <person name="Chen A."/>
            <person name="Jin Y."/>
            <person name="Yuan Z."/>
            <person name="Yang Y."/>
            <person name="Tan S."/>
            <person name="Peatman E."/>
            <person name="Lu J."/>
            <person name="Qin Z."/>
            <person name="Dunham R."/>
            <person name="Li Z."/>
            <person name="Sonstegard T."/>
            <person name="Feng J."/>
            <person name="Danzmann R.G."/>
            <person name="Schroeder S."/>
            <person name="Scheffler B."/>
            <person name="Duke M.V."/>
            <person name="Ballard L."/>
            <person name="Kucuktas H."/>
            <person name="Kaltenboeck L."/>
            <person name="Liu H."/>
            <person name="Armbruster J."/>
            <person name="Xie Y."/>
            <person name="Kirby M.L."/>
            <person name="Tian Y."/>
            <person name="Flanagan M.E."/>
            <person name="Mu W."/>
            <person name="Waldbieser G.C."/>
        </authorList>
    </citation>
    <scope>NUCLEOTIDE SEQUENCE [LARGE SCALE GENOMIC DNA]</scope>
    <source>
        <strain evidence="6">SDA103</strain>
    </source>
</reference>
<dbReference type="GO" id="GO:0097730">
    <property type="term" value="C:non-motile cilium"/>
    <property type="evidence" value="ECO:0007669"/>
    <property type="project" value="TreeGrafter"/>
</dbReference>
<sequence>MFSLMANCCSWLKRWREPARKVTLVMVGLDNAGKTATVRGIQGESPLDVAPTVGFSKVDLKQGKFEVTIFDLGGGKRIRGIWKNYYSESYGVVFVVDSSDVQRIHETRDTMAEVLRHPRIAGKPVLVLANKQDRDGAMAEADIIENLSLEKLVNENKCLCQIEPCSAVLGYGKKIDKSIKNGLNWLLNNIAKDYEAITERVQRDTAEQRVQEDQDKKERAERVKRIREERDRQEREEAEKAGREIKEEESEDADMSNPFQPINHIVAENENKSKQETEMKKQGEEVVQDGKEEEEEEEEEEESERQTPESPESGPTDQTKKKMKKIRLKRKNRVDPLVTDDAAKSPTPPPAPVGWATPKVSRLPKLEPLGDSRRSDFYGRPLPPVAIRQRPNGETHDVIS</sequence>
<keyword evidence="6" id="KW-1185">Reference proteome</keyword>
<keyword evidence="2 3" id="KW-0342">GTP-binding</keyword>
<feature type="binding site" evidence="4">
    <location>
        <position position="52"/>
    </location>
    <ligand>
        <name>Mg(2+)</name>
        <dbReference type="ChEBI" id="CHEBI:18420"/>
    </ligand>
</feature>
<dbReference type="InterPro" id="IPR006689">
    <property type="entry name" value="Small_GTPase_ARF/SAR"/>
</dbReference>
<gene>
    <name evidence="7" type="primary">arl13b</name>
</gene>
<evidence type="ECO:0000256" key="2">
    <source>
        <dbReference type="ARBA" id="ARBA00023134"/>
    </source>
</evidence>
<dbReference type="RefSeq" id="XP_017313370.1">
    <property type="nucleotide sequence ID" value="XM_017457881.3"/>
</dbReference>
<name>A0A2D0Q7N1_ICTPU</name>
<dbReference type="SMART" id="SM00178">
    <property type="entry name" value="SAR"/>
    <property type="match status" value="1"/>
</dbReference>
<dbReference type="GO" id="GO:0031514">
    <property type="term" value="C:motile cilium"/>
    <property type="evidence" value="ECO:0007669"/>
    <property type="project" value="TreeGrafter"/>
</dbReference>
<dbReference type="CTD" id="200894"/>
<proteinExistence type="predicted"/>